<organism evidence="2 3">
    <name type="scientific">Costertonia aggregata</name>
    <dbReference type="NCBI Taxonomy" id="343403"/>
    <lineage>
        <taxon>Bacteria</taxon>
        <taxon>Pseudomonadati</taxon>
        <taxon>Bacteroidota</taxon>
        <taxon>Flavobacteriia</taxon>
        <taxon>Flavobacteriales</taxon>
        <taxon>Flavobacteriaceae</taxon>
        <taxon>Costertonia</taxon>
    </lineage>
</organism>
<dbReference type="EMBL" id="CP058595">
    <property type="protein sequence ID" value="QLG46450.1"/>
    <property type="molecule type" value="Genomic_DNA"/>
</dbReference>
<accession>A0A7H9ASN1</accession>
<dbReference type="RefSeq" id="WP_179242729.1">
    <property type="nucleotide sequence ID" value="NZ_CP058595.1"/>
</dbReference>
<dbReference type="AlphaFoldDB" id="A0A7H9ASN1"/>
<dbReference type="Proteomes" id="UP000509302">
    <property type="component" value="Chromosome"/>
</dbReference>
<keyword evidence="1" id="KW-0732">Signal</keyword>
<feature type="signal peptide" evidence="1">
    <location>
        <begin position="1"/>
        <end position="24"/>
    </location>
</feature>
<name>A0A7H9ASN1_9FLAO</name>
<dbReference type="PROSITE" id="PS51257">
    <property type="entry name" value="PROKAR_LIPOPROTEIN"/>
    <property type="match status" value="1"/>
</dbReference>
<evidence type="ECO:0000313" key="3">
    <source>
        <dbReference type="Proteomes" id="UP000509302"/>
    </source>
</evidence>
<proteinExistence type="predicted"/>
<gene>
    <name evidence="2" type="ORF">HYG79_14195</name>
</gene>
<keyword evidence="3" id="KW-1185">Reference proteome</keyword>
<sequence length="184" mass="20998">MFRFLSLFVLFLVVVSCGNSVDLAIDNPTDRPIQLKVDSLEVEIPAKEVVWVEMGKGQHQITLQNDSIVNFDFNQSVYMVNPTLSEYLLTEEYYGSNAYYQTYELTAAMRKKSVTYLGIEFEGNYDVVKALINPVTWDYGPRETLPEVVQVEEGDNYTVLKKLLGPQEFIDMVQASRENNTAVE</sequence>
<protein>
    <submittedName>
        <fullName evidence="2">Uncharacterized protein</fullName>
    </submittedName>
</protein>
<feature type="chain" id="PRO_5028977334" evidence="1">
    <location>
        <begin position="25"/>
        <end position="184"/>
    </location>
</feature>
<evidence type="ECO:0000256" key="1">
    <source>
        <dbReference type="SAM" id="SignalP"/>
    </source>
</evidence>
<dbReference type="KEGG" id="cagg:HYG79_14195"/>
<reference evidence="2 3" key="1">
    <citation type="journal article" date="2006" name="Int. J. Syst. Evol. Microbiol.">
        <title>Costertonia aggregata gen. nov., sp. nov., a mesophilic marine bacterium of the family Flavobacteriaceae, isolated from a mature biofilm.</title>
        <authorList>
            <person name="Kwon K.K."/>
            <person name="Lee Y.K."/>
            <person name="Lee H.K."/>
        </authorList>
    </citation>
    <scope>NUCLEOTIDE SEQUENCE [LARGE SCALE GENOMIC DNA]</scope>
    <source>
        <strain evidence="2 3">KCCM 42265</strain>
    </source>
</reference>
<evidence type="ECO:0000313" key="2">
    <source>
        <dbReference type="EMBL" id="QLG46450.1"/>
    </source>
</evidence>